<reference evidence="17" key="1">
    <citation type="submission" date="2025-08" db="UniProtKB">
        <authorList>
            <consortium name="RefSeq"/>
        </authorList>
    </citation>
    <scope>IDENTIFICATION</scope>
    <source>
        <tissue evidence="17">Muscle</tissue>
    </source>
</reference>
<evidence type="ECO:0000256" key="11">
    <source>
        <dbReference type="ARBA" id="ARBA00023286"/>
    </source>
</evidence>
<keyword evidence="8 13" id="KW-0472">Membrane</keyword>
<evidence type="ECO:0000256" key="7">
    <source>
        <dbReference type="ARBA" id="ARBA00023065"/>
    </source>
</evidence>
<dbReference type="Gene3D" id="3.40.190.10">
    <property type="entry name" value="Periplasmic binding protein-like II"/>
    <property type="match status" value="1"/>
</dbReference>
<keyword evidence="3" id="KW-0813">Transport</keyword>
<comment type="subcellular location">
    <subcellularLocation>
        <location evidence="1">Cell membrane</location>
        <topology evidence="1">Multi-pass membrane protein</topology>
    </subcellularLocation>
</comment>
<evidence type="ECO:0000256" key="3">
    <source>
        <dbReference type="ARBA" id="ARBA00022448"/>
    </source>
</evidence>
<keyword evidence="12" id="KW-0407">Ion channel</keyword>
<dbReference type="InterPro" id="IPR052192">
    <property type="entry name" value="Insect_Ionotropic_Sensory_Rcpt"/>
</dbReference>
<organism evidence="16 17">
    <name type="scientific">Limulus polyphemus</name>
    <name type="common">Atlantic horseshoe crab</name>
    <dbReference type="NCBI Taxonomy" id="6850"/>
    <lineage>
        <taxon>Eukaryota</taxon>
        <taxon>Metazoa</taxon>
        <taxon>Ecdysozoa</taxon>
        <taxon>Arthropoda</taxon>
        <taxon>Chelicerata</taxon>
        <taxon>Merostomata</taxon>
        <taxon>Xiphosura</taxon>
        <taxon>Limulidae</taxon>
        <taxon>Limulus</taxon>
    </lineage>
</organism>
<protein>
    <submittedName>
        <fullName evidence="17">Uncharacterized protein LOC106470002</fullName>
    </submittedName>
</protein>
<evidence type="ECO:0000256" key="13">
    <source>
        <dbReference type="SAM" id="Phobius"/>
    </source>
</evidence>
<feature type="domain" description="Ionotropic glutamate receptor L-glutamate and glycine-binding" evidence="15">
    <location>
        <begin position="26"/>
        <end position="93"/>
    </location>
</feature>
<evidence type="ECO:0000259" key="14">
    <source>
        <dbReference type="Pfam" id="PF00060"/>
    </source>
</evidence>
<proteinExistence type="inferred from homology"/>
<keyword evidence="9" id="KW-0675">Receptor</keyword>
<keyword evidence="6 13" id="KW-1133">Transmembrane helix</keyword>
<evidence type="ECO:0000256" key="10">
    <source>
        <dbReference type="ARBA" id="ARBA00023180"/>
    </source>
</evidence>
<sequence>MTGSGDVDCNDVAKLQNLLYLTITVLHRYKLKTSPDHEWGILANGKWTGMMGMLIRNEADVALGPFALNYDRYKAVEVTTPVIMSHTAILVNYQKPKPDAYSYIYALNWERVIRAFWWMTLIVLMQSFSGQLLATLVLNNDAQIDDLNELDRLNILPVVEKGSHEHSVFKTDNGTLYRRLYMKMLEQTSLSFIPPKNLTADSILDLIKQGKIALVNDMLTLKAALAKRFNSNRACGFYIAKERFSTNTFVMVLRKGLSASFYQEVNKRVLHIVESGIVADSIEGNVKDYAKCLGTEPDLKPLSVEDLRGIFILLGCGFLISGTIFVVELIHHLRHRK</sequence>
<evidence type="ECO:0000256" key="1">
    <source>
        <dbReference type="ARBA" id="ARBA00004651"/>
    </source>
</evidence>
<keyword evidence="10" id="KW-0325">Glycoprotein</keyword>
<feature type="domain" description="Ionotropic glutamate receptor C-terminal" evidence="14">
    <location>
        <begin position="109"/>
        <end position="318"/>
    </location>
</feature>
<dbReference type="Pfam" id="PF00060">
    <property type="entry name" value="Lig_chan"/>
    <property type="match status" value="1"/>
</dbReference>
<keyword evidence="7" id="KW-0406">Ion transport</keyword>
<evidence type="ECO:0000256" key="5">
    <source>
        <dbReference type="ARBA" id="ARBA00022692"/>
    </source>
</evidence>
<evidence type="ECO:0000256" key="4">
    <source>
        <dbReference type="ARBA" id="ARBA00022475"/>
    </source>
</evidence>
<accession>A0ABM1BP71</accession>
<dbReference type="RefSeq" id="XP_013785975.1">
    <property type="nucleotide sequence ID" value="XM_013930521.1"/>
</dbReference>
<keyword evidence="4" id="KW-1003">Cell membrane</keyword>
<comment type="similarity">
    <text evidence="2">Belongs to the glutamate-gated ion channel (TC 1.A.10.1) family.</text>
</comment>
<dbReference type="SUPFAM" id="SSF53850">
    <property type="entry name" value="Periplasmic binding protein-like II"/>
    <property type="match status" value="1"/>
</dbReference>
<keyword evidence="5 13" id="KW-0812">Transmembrane</keyword>
<evidence type="ECO:0000256" key="2">
    <source>
        <dbReference type="ARBA" id="ARBA00008685"/>
    </source>
</evidence>
<evidence type="ECO:0000256" key="6">
    <source>
        <dbReference type="ARBA" id="ARBA00022989"/>
    </source>
</evidence>
<gene>
    <name evidence="17" type="primary">LOC106470002</name>
</gene>
<evidence type="ECO:0000259" key="15">
    <source>
        <dbReference type="Pfam" id="PF10613"/>
    </source>
</evidence>
<dbReference type="GeneID" id="106470002"/>
<feature type="transmembrane region" description="Helical" evidence="13">
    <location>
        <begin position="310"/>
        <end position="330"/>
    </location>
</feature>
<dbReference type="PANTHER" id="PTHR42643">
    <property type="entry name" value="IONOTROPIC RECEPTOR 20A-RELATED"/>
    <property type="match status" value="1"/>
</dbReference>
<evidence type="ECO:0000256" key="12">
    <source>
        <dbReference type="ARBA" id="ARBA00023303"/>
    </source>
</evidence>
<name>A0ABM1BP71_LIMPO</name>
<dbReference type="PANTHER" id="PTHR42643:SF38">
    <property type="entry name" value="IONOTROPIC RECEPTOR 100A"/>
    <property type="match status" value="1"/>
</dbReference>
<dbReference type="InterPro" id="IPR019594">
    <property type="entry name" value="Glu/Gly-bd"/>
</dbReference>
<evidence type="ECO:0000256" key="8">
    <source>
        <dbReference type="ARBA" id="ARBA00023136"/>
    </source>
</evidence>
<keyword evidence="11" id="KW-1071">Ligand-gated ion channel</keyword>
<evidence type="ECO:0000313" key="16">
    <source>
        <dbReference type="Proteomes" id="UP000694941"/>
    </source>
</evidence>
<dbReference type="Proteomes" id="UP000694941">
    <property type="component" value="Unplaced"/>
</dbReference>
<dbReference type="InterPro" id="IPR001320">
    <property type="entry name" value="Iontro_rcpt_C"/>
</dbReference>
<dbReference type="Pfam" id="PF10613">
    <property type="entry name" value="Lig_chan-Glu_bd"/>
    <property type="match status" value="1"/>
</dbReference>
<evidence type="ECO:0000256" key="9">
    <source>
        <dbReference type="ARBA" id="ARBA00023170"/>
    </source>
</evidence>
<keyword evidence="16" id="KW-1185">Reference proteome</keyword>
<evidence type="ECO:0000313" key="17">
    <source>
        <dbReference type="RefSeq" id="XP_013785975.1"/>
    </source>
</evidence>